<keyword evidence="10" id="KW-1185">Reference proteome</keyword>
<dbReference type="GO" id="GO:0016020">
    <property type="term" value="C:membrane"/>
    <property type="evidence" value="ECO:0007669"/>
    <property type="project" value="UniProtKB-SubCell"/>
</dbReference>
<dbReference type="PANTHER" id="PTHR33048:SF129">
    <property type="entry name" value="INTEGRAL MEMBRANE PROTEIN-RELATED"/>
    <property type="match status" value="1"/>
</dbReference>
<proteinExistence type="inferred from homology"/>
<comment type="similarity">
    <text evidence="5">Belongs to the SAT4 family.</text>
</comment>
<evidence type="ECO:0000313" key="10">
    <source>
        <dbReference type="Proteomes" id="UP001197093"/>
    </source>
</evidence>
<keyword evidence="3 7" id="KW-1133">Transmembrane helix</keyword>
<feature type="transmembrane region" description="Helical" evidence="7">
    <location>
        <begin position="183"/>
        <end position="206"/>
    </location>
</feature>
<gene>
    <name evidence="9" type="ORF">NEMBOFW57_009086</name>
</gene>
<evidence type="ECO:0000259" key="8">
    <source>
        <dbReference type="Pfam" id="PF20684"/>
    </source>
</evidence>
<evidence type="ECO:0000256" key="7">
    <source>
        <dbReference type="SAM" id="Phobius"/>
    </source>
</evidence>
<evidence type="ECO:0000256" key="6">
    <source>
        <dbReference type="SAM" id="MobiDB-lite"/>
    </source>
</evidence>
<evidence type="ECO:0000313" key="9">
    <source>
        <dbReference type="EMBL" id="KAG7286770.1"/>
    </source>
</evidence>
<feature type="compositionally biased region" description="Basic and acidic residues" evidence="6">
    <location>
        <begin position="334"/>
        <end position="351"/>
    </location>
</feature>
<feature type="transmembrane region" description="Helical" evidence="7">
    <location>
        <begin position="59"/>
        <end position="80"/>
    </location>
</feature>
<feature type="transmembrane region" description="Helical" evidence="7">
    <location>
        <begin position="100"/>
        <end position="123"/>
    </location>
</feature>
<evidence type="ECO:0000256" key="5">
    <source>
        <dbReference type="ARBA" id="ARBA00038359"/>
    </source>
</evidence>
<sequence length="383" mass="41419">MAGPSGVTADVPGVPVTDLQYNSSRTYVGVVPVLFTLSTLIVLMRTAARWKTSLEADDYLVVAAVAFGLVDMAVILRAAAPMLGHRPEYQPQSYVNQITPLSVVAEITSTWSVALLKTSIAVMLRRFQRARGWAVFLYSVIGVQIATAVFVTIMQSTRCIPIQALWDPAVTEKRCWGDDAFKVGMTVAAVLVVVTDVIYATIPLTFLRHVRRSARDRFVIGFLMSLGLVASAASIVKTVIVQRFDGTTDYAGHGLSIAVWASIEAQVGIIAACIPYLRGPYLRLLGRLGISVGSSGGTRSVPIQGGVERGGGSRTLTKHVPNESEEDILRVVPEHNGRSARRERGEAKPEVDIELASVGTAGRQSEDRGEERQRTFEVHLTSA</sequence>
<feature type="compositionally biased region" description="Basic and acidic residues" evidence="6">
    <location>
        <begin position="364"/>
        <end position="377"/>
    </location>
</feature>
<evidence type="ECO:0000256" key="4">
    <source>
        <dbReference type="ARBA" id="ARBA00023136"/>
    </source>
</evidence>
<dbReference type="EMBL" id="JAHCVI010000004">
    <property type="protein sequence ID" value="KAG7286770.1"/>
    <property type="molecule type" value="Genomic_DNA"/>
</dbReference>
<accession>A0AAD4HXW7</accession>
<keyword evidence="4 7" id="KW-0472">Membrane</keyword>
<comment type="subcellular location">
    <subcellularLocation>
        <location evidence="1">Membrane</location>
        <topology evidence="1">Multi-pass membrane protein</topology>
    </subcellularLocation>
</comment>
<evidence type="ECO:0000256" key="3">
    <source>
        <dbReference type="ARBA" id="ARBA00022989"/>
    </source>
</evidence>
<dbReference type="Pfam" id="PF20684">
    <property type="entry name" value="Fung_rhodopsin"/>
    <property type="match status" value="1"/>
</dbReference>
<feature type="transmembrane region" description="Helical" evidence="7">
    <location>
        <begin position="257"/>
        <end position="277"/>
    </location>
</feature>
<dbReference type="PANTHER" id="PTHR33048">
    <property type="entry name" value="PTH11-LIKE INTEGRAL MEMBRANE PROTEIN (AFU_ORTHOLOGUE AFUA_5G11245)"/>
    <property type="match status" value="1"/>
</dbReference>
<feature type="transmembrane region" description="Helical" evidence="7">
    <location>
        <begin position="27"/>
        <end position="47"/>
    </location>
</feature>
<feature type="region of interest" description="Disordered" evidence="6">
    <location>
        <begin position="334"/>
        <end position="383"/>
    </location>
</feature>
<dbReference type="AlphaFoldDB" id="A0AAD4HXW7"/>
<evidence type="ECO:0000256" key="2">
    <source>
        <dbReference type="ARBA" id="ARBA00022692"/>
    </source>
</evidence>
<name>A0AAD4HXW7_9PEZI</name>
<protein>
    <recommendedName>
        <fullName evidence="8">Rhodopsin domain-containing protein</fullName>
    </recommendedName>
</protein>
<feature type="transmembrane region" description="Helical" evidence="7">
    <location>
        <begin position="218"/>
        <end position="237"/>
    </location>
</feature>
<comment type="caution">
    <text evidence="9">The sequence shown here is derived from an EMBL/GenBank/DDBJ whole genome shotgun (WGS) entry which is preliminary data.</text>
</comment>
<evidence type="ECO:0000256" key="1">
    <source>
        <dbReference type="ARBA" id="ARBA00004141"/>
    </source>
</evidence>
<feature type="domain" description="Rhodopsin" evidence="8">
    <location>
        <begin position="45"/>
        <end position="281"/>
    </location>
</feature>
<dbReference type="InterPro" id="IPR049326">
    <property type="entry name" value="Rhodopsin_dom_fungi"/>
</dbReference>
<keyword evidence="2 7" id="KW-0812">Transmembrane</keyword>
<reference evidence="9" key="1">
    <citation type="submission" date="2023-02" db="EMBL/GenBank/DDBJ databases">
        <authorList>
            <person name="Palmer J.M."/>
        </authorList>
    </citation>
    <scope>NUCLEOTIDE SEQUENCE</scope>
    <source>
        <strain evidence="9">FW57</strain>
    </source>
</reference>
<organism evidence="9 10">
    <name type="scientific">Staphylotrichum longicolle</name>
    <dbReference type="NCBI Taxonomy" id="669026"/>
    <lineage>
        <taxon>Eukaryota</taxon>
        <taxon>Fungi</taxon>
        <taxon>Dikarya</taxon>
        <taxon>Ascomycota</taxon>
        <taxon>Pezizomycotina</taxon>
        <taxon>Sordariomycetes</taxon>
        <taxon>Sordariomycetidae</taxon>
        <taxon>Sordariales</taxon>
        <taxon>Chaetomiaceae</taxon>
        <taxon>Staphylotrichum</taxon>
    </lineage>
</organism>
<dbReference type="Proteomes" id="UP001197093">
    <property type="component" value="Unassembled WGS sequence"/>
</dbReference>
<feature type="transmembrane region" description="Helical" evidence="7">
    <location>
        <begin position="135"/>
        <end position="154"/>
    </location>
</feature>
<dbReference type="InterPro" id="IPR052337">
    <property type="entry name" value="SAT4-like"/>
</dbReference>